<dbReference type="EMBL" id="ML122271">
    <property type="protein sequence ID" value="RPD59209.1"/>
    <property type="molecule type" value="Genomic_DNA"/>
</dbReference>
<dbReference type="OrthoDB" id="2740279at2759"/>
<dbReference type="PANTHER" id="PTHR38926">
    <property type="entry name" value="F-BOX DOMAIN CONTAINING PROTEIN, EXPRESSED"/>
    <property type="match status" value="1"/>
</dbReference>
<dbReference type="STRING" id="1328759.A0A5C2S7V0"/>
<accession>A0A5C2S7V0</accession>
<dbReference type="Proteomes" id="UP000313359">
    <property type="component" value="Unassembled WGS sequence"/>
</dbReference>
<dbReference type="Gene3D" id="3.80.10.10">
    <property type="entry name" value="Ribonuclease Inhibitor"/>
    <property type="match status" value="1"/>
</dbReference>
<evidence type="ECO:0000313" key="3">
    <source>
        <dbReference type="Proteomes" id="UP000313359"/>
    </source>
</evidence>
<reference evidence="2" key="1">
    <citation type="journal article" date="2018" name="Genome Biol. Evol.">
        <title>Genomics and development of Lentinus tigrinus, a white-rot wood-decaying mushroom with dimorphic fruiting bodies.</title>
        <authorList>
            <person name="Wu B."/>
            <person name="Xu Z."/>
            <person name="Knudson A."/>
            <person name="Carlson A."/>
            <person name="Chen N."/>
            <person name="Kovaka S."/>
            <person name="LaButti K."/>
            <person name="Lipzen A."/>
            <person name="Pennachio C."/>
            <person name="Riley R."/>
            <person name="Schakwitz W."/>
            <person name="Umezawa K."/>
            <person name="Ohm R.A."/>
            <person name="Grigoriev I.V."/>
            <person name="Nagy L.G."/>
            <person name="Gibbons J."/>
            <person name="Hibbett D."/>
        </authorList>
    </citation>
    <scope>NUCLEOTIDE SEQUENCE [LARGE SCALE GENOMIC DNA]</scope>
    <source>
        <strain evidence="2">ALCF2SS1-6</strain>
    </source>
</reference>
<dbReference type="Pfam" id="PF12937">
    <property type="entry name" value="F-box-like"/>
    <property type="match status" value="1"/>
</dbReference>
<dbReference type="PANTHER" id="PTHR38926:SF72">
    <property type="entry name" value="IM:7136021-RELATED"/>
    <property type="match status" value="1"/>
</dbReference>
<dbReference type="InterPro" id="IPR036047">
    <property type="entry name" value="F-box-like_dom_sf"/>
</dbReference>
<dbReference type="InterPro" id="IPR001810">
    <property type="entry name" value="F-box_dom"/>
</dbReference>
<evidence type="ECO:0000259" key="1">
    <source>
        <dbReference type="PROSITE" id="PS50181"/>
    </source>
</evidence>
<name>A0A5C2S7V0_9APHY</name>
<evidence type="ECO:0000313" key="2">
    <source>
        <dbReference type="EMBL" id="RPD59209.1"/>
    </source>
</evidence>
<organism evidence="2 3">
    <name type="scientific">Lentinus tigrinus ALCF2SS1-6</name>
    <dbReference type="NCBI Taxonomy" id="1328759"/>
    <lineage>
        <taxon>Eukaryota</taxon>
        <taxon>Fungi</taxon>
        <taxon>Dikarya</taxon>
        <taxon>Basidiomycota</taxon>
        <taxon>Agaricomycotina</taxon>
        <taxon>Agaricomycetes</taxon>
        <taxon>Polyporales</taxon>
        <taxon>Polyporaceae</taxon>
        <taxon>Lentinus</taxon>
    </lineage>
</organism>
<dbReference type="SUPFAM" id="SSF52047">
    <property type="entry name" value="RNI-like"/>
    <property type="match status" value="1"/>
</dbReference>
<dbReference type="PROSITE" id="PS50181">
    <property type="entry name" value="FBOX"/>
    <property type="match status" value="1"/>
</dbReference>
<dbReference type="InterPro" id="IPR032675">
    <property type="entry name" value="LRR_dom_sf"/>
</dbReference>
<dbReference type="AlphaFoldDB" id="A0A5C2S7V0"/>
<keyword evidence="3" id="KW-1185">Reference proteome</keyword>
<dbReference type="SMART" id="SM00256">
    <property type="entry name" value="FBOX"/>
    <property type="match status" value="1"/>
</dbReference>
<proteinExistence type="predicted"/>
<sequence length="581" mass="65541">MSRTLLPSSSTFRCRKISRIDGHIPSDPPMRPASIDLTSVGTPTEGTIRLEDLRRLDLPRMPYGDLHNFVDDRLVLLESSIEAIQEVCVRLRELRNAHTQASCIPPELLTRIFSYLVARDIDLVRATHVCHKWRQVALDSSCLWTRVTVTNVEKAEAYITRSRLQLVDVFFESSSNHVVRRFSRLLKPLAHRLRTLVVEGSDASTVSYFMSALHYLPVPHLETLHLIGSVASDSDRRAVDVSKDGRKLFVTRYEDRVSFAHCPALRSLRLHPIGLSWDTDVYRGLTVLELRVPQMHHPSQKRILEILKQCPGLESLHLDLPALAHPTIPDSSWNISLPSLSMCTLVSLPPDNVAAILSHLTLPATTRFEIFTSEHARIGPTPSYAVLPRNRSRLAGVATIHTIEILILKRVLRLNCFHPRIWSLEEPVLILNLSLQSHAEDALSALPLNFDVSELEILVVAYLNQVTADDMWSDIFHRAQKLRTLRLVGLSSLAVASVFKELRTQQQPMIGHPQCSALTDIELVDVSFRQAWLVAELLGCVEKRMEIGFPLKRLELLDCDIPEGLVECLNALGVEIFVNED</sequence>
<feature type="domain" description="F-box" evidence="1">
    <location>
        <begin position="98"/>
        <end position="147"/>
    </location>
</feature>
<dbReference type="SUPFAM" id="SSF81383">
    <property type="entry name" value="F-box domain"/>
    <property type="match status" value="1"/>
</dbReference>
<protein>
    <recommendedName>
        <fullName evidence="1">F-box domain-containing protein</fullName>
    </recommendedName>
</protein>
<gene>
    <name evidence="2" type="ORF">L227DRAFT_612194</name>
</gene>